<dbReference type="PANTHER" id="PTHR10880:SF15">
    <property type="entry name" value="MSL COMPLEX SUBUNIT 3"/>
    <property type="match status" value="1"/>
</dbReference>
<dbReference type="InterPro" id="IPR026541">
    <property type="entry name" value="MRG_dom"/>
</dbReference>
<dbReference type="Pfam" id="PF05712">
    <property type="entry name" value="MRG"/>
    <property type="match status" value="1"/>
</dbReference>
<evidence type="ECO:0000313" key="11">
    <source>
        <dbReference type="EMBL" id="KNE56240.1"/>
    </source>
</evidence>
<organism evidence="11 12">
    <name type="scientific">Allomyces macrogynus (strain ATCC 38327)</name>
    <name type="common">Allomyces javanicus var. macrogynus</name>
    <dbReference type="NCBI Taxonomy" id="578462"/>
    <lineage>
        <taxon>Eukaryota</taxon>
        <taxon>Fungi</taxon>
        <taxon>Fungi incertae sedis</taxon>
        <taxon>Blastocladiomycota</taxon>
        <taxon>Blastocladiomycetes</taxon>
        <taxon>Blastocladiales</taxon>
        <taxon>Blastocladiaceae</taxon>
        <taxon>Allomyces</taxon>
    </lineage>
</organism>
<reference evidence="12" key="2">
    <citation type="submission" date="2009-11" db="EMBL/GenBank/DDBJ databases">
        <title>The Genome Sequence of Allomyces macrogynus strain ATCC 38327.</title>
        <authorList>
            <consortium name="The Broad Institute Genome Sequencing Platform"/>
            <person name="Russ C."/>
            <person name="Cuomo C."/>
            <person name="Shea T."/>
            <person name="Young S.K."/>
            <person name="Zeng Q."/>
            <person name="Koehrsen M."/>
            <person name="Haas B."/>
            <person name="Borodovsky M."/>
            <person name="Guigo R."/>
            <person name="Alvarado L."/>
            <person name="Berlin A."/>
            <person name="Borenstein D."/>
            <person name="Chen Z."/>
            <person name="Engels R."/>
            <person name="Freedman E."/>
            <person name="Gellesch M."/>
            <person name="Goldberg J."/>
            <person name="Griggs A."/>
            <person name="Gujja S."/>
            <person name="Heiman D."/>
            <person name="Hepburn T."/>
            <person name="Howarth C."/>
            <person name="Jen D."/>
            <person name="Larson L."/>
            <person name="Lewis B."/>
            <person name="Mehta T."/>
            <person name="Park D."/>
            <person name="Pearson M."/>
            <person name="Roberts A."/>
            <person name="Saif S."/>
            <person name="Shenoy N."/>
            <person name="Sisk P."/>
            <person name="Stolte C."/>
            <person name="Sykes S."/>
            <person name="Walk T."/>
            <person name="White J."/>
            <person name="Yandava C."/>
            <person name="Burger G."/>
            <person name="Gray M.W."/>
            <person name="Holland P.W.H."/>
            <person name="King N."/>
            <person name="Lang F.B.F."/>
            <person name="Roger A.J."/>
            <person name="Ruiz-Trillo I."/>
            <person name="Lander E."/>
            <person name="Nusbaum C."/>
        </authorList>
    </citation>
    <scope>NUCLEOTIDE SEQUENCE [LARGE SCALE GENOMIC DNA]</scope>
    <source>
        <strain evidence="12">ATCC 38327</strain>
    </source>
</reference>
<evidence type="ECO:0000259" key="9">
    <source>
        <dbReference type="Pfam" id="PF05712"/>
    </source>
</evidence>
<evidence type="ECO:0000256" key="4">
    <source>
        <dbReference type="ARBA" id="ARBA00022853"/>
    </source>
</evidence>
<dbReference type="eggNOG" id="KOG3001">
    <property type="taxonomic scope" value="Eukaryota"/>
</dbReference>
<dbReference type="GO" id="GO:0006355">
    <property type="term" value="P:regulation of DNA-templated transcription"/>
    <property type="evidence" value="ECO:0007669"/>
    <property type="project" value="InterPro"/>
</dbReference>
<dbReference type="GO" id="GO:0006325">
    <property type="term" value="P:chromatin organization"/>
    <property type="evidence" value="ECO:0007669"/>
    <property type="project" value="UniProtKB-KW"/>
</dbReference>
<dbReference type="OMA" id="GLQTYFD"/>
<comment type="similarity">
    <text evidence="2">Belongs to the MRG family.</text>
</comment>
<dbReference type="VEuPathDB" id="FungiDB:AMAG_02073"/>
<dbReference type="Proteomes" id="UP000054350">
    <property type="component" value="Unassembled WGS sequence"/>
</dbReference>
<keyword evidence="7" id="KW-0539">Nucleus</keyword>
<evidence type="ECO:0000256" key="1">
    <source>
        <dbReference type="ARBA" id="ARBA00004123"/>
    </source>
</evidence>
<dbReference type="PIRSF" id="PIRSF038133">
    <property type="entry name" value="HAT_Nua4_EAF3/MRG15"/>
    <property type="match status" value="1"/>
</dbReference>
<evidence type="ECO:0000256" key="6">
    <source>
        <dbReference type="ARBA" id="ARBA00023163"/>
    </source>
</evidence>
<evidence type="ECO:0000259" key="10">
    <source>
        <dbReference type="Pfam" id="PF22732"/>
    </source>
</evidence>
<dbReference type="Pfam" id="PF22732">
    <property type="entry name" value="MSL3_chromo-like"/>
    <property type="match status" value="1"/>
</dbReference>
<protein>
    <recommendedName>
        <fullName evidence="3">Chromatin modification-related protein EAF3</fullName>
    </recommendedName>
</protein>
<dbReference type="InterPro" id="IPR008676">
    <property type="entry name" value="MRG"/>
</dbReference>
<evidence type="ECO:0000256" key="2">
    <source>
        <dbReference type="ARBA" id="ARBA00009093"/>
    </source>
</evidence>
<keyword evidence="5" id="KW-0805">Transcription regulation</keyword>
<dbReference type="EMBL" id="GG745330">
    <property type="protein sequence ID" value="KNE56240.1"/>
    <property type="molecule type" value="Genomic_DNA"/>
</dbReference>
<dbReference type="Gene3D" id="2.30.30.140">
    <property type="match status" value="1"/>
</dbReference>
<evidence type="ECO:0000313" key="12">
    <source>
        <dbReference type="Proteomes" id="UP000054350"/>
    </source>
</evidence>
<comment type="subcellular location">
    <subcellularLocation>
        <location evidence="1">Nucleus</location>
    </subcellularLocation>
</comment>
<reference evidence="11 12" key="1">
    <citation type="submission" date="2009-11" db="EMBL/GenBank/DDBJ databases">
        <title>Annotation of Allomyces macrogynus ATCC 38327.</title>
        <authorList>
            <consortium name="The Broad Institute Genome Sequencing Platform"/>
            <person name="Russ C."/>
            <person name="Cuomo C."/>
            <person name="Burger G."/>
            <person name="Gray M.W."/>
            <person name="Holland P.W.H."/>
            <person name="King N."/>
            <person name="Lang F.B.F."/>
            <person name="Roger A.J."/>
            <person name="Ruiz-Trillo I."/>
            <person name="Young S.K."/>
            <person name="Zeng Q."/>
            <person name="Gargeya S."/>
            <person name="Fitzgerald M."/>
            <person name="Haas B."/>
            <person name="Abouelleil A."/>
            <person name="Alvarado L."/>
            <person name="Arachchi H.M."/>
            <person name="Berlin A."/>
            <person name="Chapman S.B."/>
            <person name="Gearin G."/>
            <person name="Goldberg J."/>
            <person name="Griggs A."/>
            <person name="Gujja S."/>
            <person name="Hansen M."/>
            <person name="Heiman D."/>
            <person name="Howarth C."/>
            <person name="Larimer J."/>
            <person name="Lui A."/>
            <person name="MacDonald P.J.P."/>
            <person name="McCowen C."/>
            <person name="Montmayeur A."/>
            <person name="Murphy C."/>
            <person name="Neiman D."/>
            <person name="Pearson M."/>
            <person name="Priest M."/>
            <person name="Roberts A."/>
            <person name="Saif S."/>
            <person name="Shea T."/>
            <person name="Sisk P."/>
            <person name="Stolte C."/>
            <person name="Sykes S."/>
            <person name="Wortman J."/>
            <person name="Nusbaum C."/>
            <person name="Birren B."/>
        </authorList>
    </citation>
    <scope>NUCLEOTIDE SEQUENCE [LARGE SCALE GENOMIC DNA]</scope>
    <source>
        <strain evidence="11 12">ATCC 38327</strain>
    </source>
</reference>
<keyword evidence="6" id="KW-0804">Transcription</keyword>
<feature type="compositionally biased region" description="Basic and acidic residues" evidence="8">
    <location>
        <begin position="90"/>
        <end position="100"/>
    </location>
</feature>
<evidence type="ECO:0000256" key="5">
    <source>
        <dbReference type="ARBA" id="ARBA00023015"/>
    </source>
</evidence>
<dbReference type="PROSITE" id="PS51640">
    <property type="entry name" value="MRG"/>
    <property type="match status" value="1"/>
</dbReference>
<dbReference type="InterPro" id="IPR038217">
    <property type="entry name" value="MRG_C_sf"/>
</dbReference>
<evidence type="ECO:0000256" key="3">
    <source>
        <dbReference type="ARBA" id="ARBA00018505"/>
    </source>
</evidence>
<dbReference type="PANTHER" id="PTHR10880">
    <property type="entry name" value="MORTALITY FACTOR 4-LIKE PROTEIN"/>
    <property type="match status" value="1"/>
</dbReference>
<dbReference type="InterPro" id="IPR053820">
    <property type="entry name" value="MSL3_chromo-like"/>
</dbReference>
<gene>
    <name evidence="11" type="ORF">AMAG_02073</name>
</gene>
<dbReference type="InterPro" id="IPR016197">
    <property type="entry name" value="Chromo-like_dom_sf"/>
</dbReference>
<feature type="domain" description="MRG" evidence="9">
    <location>
        <begin position="131"/>
        <end position="304"/>
    </location>
</feature>
<feature type="domain" description="MSL3 chromodomain-like" evidence="10">
    <location>
        <begin position="7"/>
        <end position="79"/>
    </location>
</feature>
<feature type="compositionally biased region" description="Pro residues" evidence="8">
    <location>
        <begin position="141"/>
        <end position="151"/>
    </location>
</feature>
<keyword evidence="12" id="KW-1185">Reference proteome</keyword>
<evidence type="ECO:0000256" key="7">
    <source>
        <dbReference type="ARBA" id="ARBA00023242"/>
    </source>
</evidence>
<dbReference type="SUPFAM" id="SSF54160">
    <property type="entry name" value="Chromo domain-like"/>
    <property type="match status" value="1"/>
</dbReference>
<dbReference type="OrthoDB" id="124855at2759"/>
<dbReference type="Gene3D" id="1.10.274.30">
    <property type="entry name" value="MRG domain"/>
    <property type="match status" value="1"/>
</dbReference>
<dbReference type="GO" id="GO:0035267">
    <property type="term" value="C:NuA4 histone acetyltransferase complex"/>
    <property type="evidence" value="ECO:0007669"/>
    <property type="project" value="TreeGrafter"/>
</dbReference>
<dbReference type="GO" id="GO:0032221">
    <property type="term" value="C:Rpd3S complex"/>
    <property type="evidence" value="ECO:0007669"/>
    <property type="project" value="TreeGrafter"/>
</dbReference>
<accession>A0A0L0S1F5</accession>
<keyword evidence="4" id="KW-0156">Chromatin regulator</keyword>
<name>A0A0L0S1F5_ALLM3</name>
<sequence>MSDELSFEVGQKVLCYHGPLIYEAKIKDKDDTHKDEDNKPAPFFIHYQRWASRWDEWVTADRLLPVTEDNIQLQSELQEKHGKARGGVSAKRDKGKEGSARESSGPAKRGRNSANQGGHGAGSETDRSATKRRRQENQTPEPAPEPEIPIPLPDMFNVFLVEDFERVTKKQQLVPLPRKPSVKTILARYRNEKLQGVTRRTRAEDLCTEVTDGLLAYFDRALGALLLYRFERQQYVDLVAEYPDKSMSELYGGEHLLRLFVQLPTLIAQTKMDQDGVFAVRDQLIDFIRWFSERRSEFLLDDYENPDQGYINMARSH</sequence>
<feature type="region of interest" description="Disordered" evidence="8">
    <location>
        <begin position="76"/>
        <end position="151"/>
    </location>
</feature>
<dbReference type="STRING" id="578462.A0A0L0S1F5"/>
<dbReference type="AlphaFoldDB" id="A0A0L0S1F5"/>
<proteinExistence type="inferred from homology"/>
<evidence type="ECO:0000256" key="8">
    <source>
        <dbReference type="SAM" id="MobiDB-lite"/>
    </source>
</evidence>